<dbReference type="AlphaFoldDB" id="A0A4S4L300"/>
<proteinExistence type="predicted"/>
<keyword evidence="2" id="KW-1185">Reference proteome</keyword>
<reference evidence="1 2" key="1">
    <citation type="submission" date="2019-02" db="EMBL/GenBank/DDBJ databases">
        <title>Genome sequencing of the rare red list fungi Bondarzewia mesenterica.</title>
        <authorList>
            <person name="Buettner E."/>
            <person name="Kellner H."/>
        </authorList>
    </citation>
    <scope>NUCLEOTIDE SEQUENCE [LARGE SCALE GENOMIC DNA]</scope>
    <source>
        <strain evidence="1 2">DSM 108281</strain>
    </source>
</reference>
<name>A0A4S4L300_9AGAM</name>
<organism evidence="1 2">
    <name type="scientific">Bondarzewia mesenterica</name>
    <dbReference type="NCBI Taxonomy" id="1095465"/>
    <lineage>
        <taxon>Eukaryota</taxon>
        <taxon>Fungi</taxon>
        <taxon>Dikarya</taxon>
        <taxon>Basidiomycota</taxon>
        <taxon>Agaricomycotina</taxon>
        <taxon>Agaricomycetes</taxon>
        <taxon>Russulales</taxon>
        <taxon>Bondarzewiaceae</taxon>
        <taxon>Bondarzewia</taxon>
    </lineage>
</organism>
<dbReference type="EMBL" id="SGPL01000965">
    <property type="protein sequence ID" value="THH05756.1"/>
    <property type="molecule type" value="Genomic_DNA"/>
</dbReference>
<evidence type="ECO:0000313" key="1">
    <source>
        <dbReference type="EMBL" id="THH05756.1"/>
    </source>
</evidence>
<protein>
    <submittedName>
        <fullName evidence="1">Uncharacterized protein</fullName>
    </submittedName>
</protein>
<gene>
    <name evidence="1" type="ORF">EW146_g9815</name>
</gene>
<evidence type="ECO:0000313" key="2">
    <source>
        <dbReference type="Proteomes" id="UP000310158"/>
    </source>
</evidence>
<accession>A0A4S4L300</accession>
<dbReference type="Proteomes" id="UP000310158">
    <property type="component" value="Unassembled WGS sequence"/>
</dbReference>
<comment type="caution">
    <text evidence="1">The sequence shown here is derived from an EMBL/GenBank/DDBJ whole genome shotgun (WGS) entry which is preliminary data.</text>
</comment>
<sequence>MPPYPPLYKLRFLILNVREQILGIGVGGEVFQTRSAVDAAIQKTGGPPRKRRHAGDFREAILIPISVFWRSGEGERKRRDGGGRSSSNRE</sequence>